<evidence type="ECO:0000256" key="4">
    <source>
        <dbReference type="ARBA" id="ARBA00023136"/>
    </source>
</evidence>
<comment type="subcellular location">
    <subcellularLocation>
        <location evidence="1">Membrane</location>
        <topology evidence="1">Multi-pass membrane protein</topology>
    </subcellularLocation>
</comment>
<evidence type="ECO:0000313" key="8">
    <source>
        <dbReference type="EMBL" id="KNE97057.1"/>
    </source>
</evidence>
<feature type="region of interest" description="Disordered" evidence="5">
    <location>
        <begin position="36"/>
        <end position="55"/>
    </location>
</feature>
<evidence type="ECO:0000256" key="2">
    <source>
        <dbReference type="ARBA" id="ARBA00022692"/>
    </source>
</evidence>
<dbReference type="InterPro" id="IPR036259">
    <property type="entry name" value="MFS_trans_sf"/>
</dbReference>
<feature type="transmembrane region" description="Helical" evidence="6">
    <location>
        <begin position="226"/>
        <end position="248"/>
    </location>
</feature>
<dbReference type="GO" id="GO:0005886">
    <property type="term" value="C:plasma membrane"/>
    <property type="evidence" value="ECO:0007669"/>
    <property type="project" value="TreeGrafter"/>
</dbReference>
<dbReference type="AlphaFoldDB" id="A0A0L0VCN5"/>
<gene>
    <name evidence="8" type="ORF">PSTG_09630</name>
</gene>
<keyword evidence="2 6" id="KW-0812">Transmembrane</keyword>
<feature type="transmembrane region" description="Helical" evidence="6">
    <location>
        <begin position="371"/>
        <end position="390"/>
    </location>
</feature>
<evidence type="ECO:0000256" key="6">
    <source>
        <dbReference type="SAM" id="Phobius"/>
    </source>
</evidence>
<dbReference type="GO" id="GO:0022857">
    <property type="term" value="F:transmembrane transporter activity"/>
    <property type="evidence" value="ECO:0007669"/>
    <property type="project" value="InterPro"/>
</dbReference>
<feature type="compositionally biased region" description="Low complexity" evidence="5">
    <location>
        <begin position="38"/>
        <end position="51"/>
    </location>
</feature>
<name>A0A0L0VCN5_9BASI</name>
<dbReference type="SUPFAM" id="SSF103473">
    <property type="entry name" value="MFS general substrate transporter"/>
    <property type="match status" value="1"/>
</dbReference>
<dbReference type="Gene3D" id="1.20.1250.20">
    <property type="entry name" value="MFS general substrate transporter like domains"/>
    <property type="match status" value="1"/>
</dbReference>
<keyword evidence="4 6" id="KW-0472">Membrane</keyword>
<dbReference type="FunFam" id="1.20.1250.20:FF:000082">
    <property type="entry name" value="MFS multidrug transporter, putative"/>
    <property type="match status" value="1"/>
</dbReference>
<evidence type="ECO:0000256" key="3">
    <source>
        <dbReference type="ARBA" id="ARBA00022989"/>
    </source>
</evidence>
<feature type="transmembrane region" description="Helical" evidence="6">
    <location>
        <begin position="411"/>
        <end position="433"/>
    </location>
</feature>
<feature type="transmembrane region" description="Helical" evidence="6">
    <location>
        <begin position="189"/>
        <end position="214"/>
    </location>
</feature>
<dbReference type="PROSITE" id="PS50850">
    <property type="entry name" value="MFS"/>
    <property type="match status" value="1"/>
</dbReference>
<dbReference type="STRING" id="1165861.A0A0L0VCN5"/>
<dbReference type="EMBL" id="AJIL01000073">
    <property type="protein sequence ID" value="KNE97057.1"/>
    <property type="molecule type" value="Genomic_DNA"/>
</dbReference>
<dbReference type="OrthoDB" id="9986881at2759"/>
<feature type="transmembrane region" description="Helical" evidence="6">
    <location>
        <begin position="332"/>
        <end position="351"/>
    </location>
</feature>
<sequence length="565" mass="62250">MDDKLWRKELDKDKYGGDPLTTVDVGCATIELEESLNVSSTSPPSTIVSHSPNDDPTTGLPEGALLVVWAPGDPDNPQNWPIASKWSITVFCSLLTLNVCISSSGASSATESIMAEFNVSEVVATLVTSLFLCGYVAGRVLLLSKHKYAEPIIWAPLSEMIGRRHVFLATMGAYTILQFPIALKDSNLATILVFRFLTGLFASAPVTNSGGVVADVWDAVHRHDAISLFTAAVFLGPVIGPLVCSFIVESYLGYRWIFWVLMIGSGVTWIGCLFWLPETYSPILLSRKAKKIRKETGDLKFYSAHEKADYSFKAVVRRTIFRPFEMIFTEPILMFVTIYLALVYGLLYGLFEAFPVIWGEIRGFTPWQTSLIFVGVGLGSILGAALNIYLARPMVKIVDKWHGYPPCEMNLYGAMASGPLLVIGILWLGWTGAYASVPWWVPALPTVLLGVTITSVFISFQSYLVDVYLMYAASALAATTIFRSAVGASFPLFMRQMLHGMGVQWACTLIGCFSLLLVPIPFIFHKYGARLRVGSHFAPALDVKMRARVEAEEAEEKPQKAEKQV</sequence>
<feature type="transmembrane region" description="Helical" evidence="6">
    <location>
        <begin position="439"/>
        <end position="460"/>
    </location>
</feature>
<evidence type="ECO:0000259" key="7">
    <source>
        <dbReference type="PROSITE" id="PS50850"/>
    </source>
</evidence>
<feature type="transmembrane region" description="Helical" evidence="6">
    <location>
        <begin position="467"/>
        <end position="490"/>
    </location>
</feature>
<feature type="domain" description="Major facilitator superfamily (MFS) profile" evidence="7">
    <location>
        <begin position="88"/>
        <end position="529"/>
    </location>
</feature>
<feature type="transmembrane region" description="Helical" evidence="6">
    <location>
        <begin position="122"/>
        <end position="144"/>
    </location>
</feature>
<organism evidence="8 9">
    <name type="scientific">Puccinia striiformis f. sp. tritici PST-78</name>
    <dbReference type="NCBI Taxonomy" id="1165861"/>
    <lineage>
        <taxon>Eukaryota</taxon>
        <taxon>Fungi</taxon>
        <taxon>Dikarya</taxon>
        <taxon>Basidiomycota</taxon>
        <taxon>Pucciniomycotina</taxon>
        <taxon>Pucciniomycetes</taxon>
        <taxon>Pucciniales</taxon>
        <taxon>Pucciniaceae</taxon>
        <taxon>Puccinia</taxon>
    </lineage>
</organism>
<keyword evidence="3 6" id="KW-1133">Transmembrane helix</keyword>
<comment type="caution">
    <text evidence="8">The sequence shown here is derived from an EMBL/GenBank/DDBJ whole genome shotgun (WGS) entry which is preliminary data.</text>
</comment>
<feature type="transmembrane region" description="Helical" evidence="6">
    <location>
        <begin position="254"/>
        <end position="276"/>
    </location>
</feature>
<dbReference type="InterPro" id="IPR011701">
    <property type="entry name" value="MFS"/>
</dbReference>
<feature type="transmembrane region" description="Helical" evidence="6">
    <location>
        <begin position="502"/>
        <end position="524"/>
    </location>
</feature>
<evidence type="ECO:0000256" key="1">
    <source>
        <dbReference type="ARBA" id="ARBA00004141"/>
    </source>
</evidence>
<reference evidence="9" key="1">
    <citation type="submission" date="2014-03" db="EMBL/GenBank/DDBJ databases">
        <title>The Genome Sequence of Puccinia striiformis f. sp. tritici PST-78.</title>
        <authorList>
            <consortium name="The Broad Institute Genome Sequencing Platform"/>
            <person name="Cuomo C."/>
            <person name="Hulbert S."/>
            <person name="Chen X."/>
            <person name="Walker B."/>
            <person name="Young S.K."/>
            <person name="Zeng Q."/>
            <person name="Gargeya S."/>
            <person name="Fitzgerald M."/>
            <person name="Haas B."/>
            <person name="Abouelleil A."/>
            <person name="Alvarado L."/>
            <person name="Arachchi H.M."/>
            <person name="Berlin A.M."/>
            <person name="Chapman S.B."/>
            <person name="Goldberg J."/>
            <person name="Griggs A."/>
            <person name="Gujja S."/>
            <person name="Hansen M."/>
            <person name="Howarth C."/>
            <person name="Imamovic A."/>
            <person name="Larimer J."/>
            <person name="McCowan C."/>
            <person name="Montmayeur A."/>
            <person name="Murphy C."/>
            <person name="Neiman D."/>
            <person name="Pearson M."/>
            <person name="Priest M."/>
            <person name="Roberts A."/>
            <person name="Saif S."/>
            <person name="Shea T."/>
            <person name="Sisk P."/>
            <person name="Sykes S."/>
            <person name="Wortman J."/>
            <person name="Nusbaum C."/>
            <person name="Birren B."/>
        </authorList>
    </citation>
    <scope>NUCLEOTIDE SEQUENCE [LARGE SCALE GENOMIC DNA]</scope>
    <source>
        <strain evidence="9">race PST-78</strain>
    </source>
</reference>
<feature type="transmembrane region" description="Helical" evidence="6">
    <location>
        <begin position="165"/>
        <end position="183"/>
    </location>
</feature>
<dbReference type="Proteomes" id="UP000054564">
    <property type="component" value="Unassembled WGS sequence"/>
</dbReference>
<evidence type="ECO:0000313" key="9">
    <source>
        <dbReference type="Proteomes" id="UP000054564"/>
    </source>
</evidence>
<dbReference type="InterPro" id="IPR020846">
    <property type="entry name" value="MFS_dom"/>
</dbReference>
<dbReference type="CDD" id="cd17323">
    <property type="entry name" value="MFS_Tpo1_MDR_like"/>
    <property type="match status" value="1"/>
</dbReference>
<evidence type="ECO:0000256" key="5">
    <source>
        <dbReference type="SAM" id="MobiDB-lite"/>
    </source>
</evidence>
<accession>A0A0L0VCN5</accession>
<keyword evidence="9" id="KW-1185">Reference proteome</keyword>
<dbReference type="PANTHER" id="PTHR23502:SF74">
    <property type="entry name" value="MAJOR FACILITATOR SUPERFAMILY (MFS) PROFILE DOMAIN-CONTAINING PROTEIN"/>
    <property type="match status" value="1"/>
</dbReference>
<proteinExistence type="predicted"/>
<dbReference type="PANTHER" id="PTHR23502">
    <property type="entry name" value="MAJOR FACILITATOR SUPERFAMILY"/>
    <property type="match status" value="1"/>
</dbReference>
<protein>
    <recommendedName>
        <fullName evidence="7">Major facilitator superfamily (MFS) profile domain-containing protein</fullName>
    </recommendedName>
</protein>
<dbReference type="Pfam" id="PF07690">
    <property type="entry name" value="MFS_1"/>
    <property type="match status" value="1"/>
</dbReference>